<proteinExistence type="predicted"/>
<evidence type="ECO:0000313" key="2">
    <source>
        <dbReference type="EMBL" id="KAA6393809.1"/>
    </source>
</evidence>
<accession>A0A5J4WHN8</accession>
<evidence type="ECO:0000313" key="3">
    <source>
        <dbReference type="Proteomes" id="UP000324800"/>
    </source>
</evidence>
<dbReference type="EMBL" id="SNRW01002134">
    <property type="protein sequence ID" value="KAA6393809.1"/>
    <property type="molecule type" value="Genomic_DNA"/>
</dbReference>
<gene>
    <name evidence="2" type="ORF">EZS28_010666</name>
</gene>
<dbReference type="AlphaFoldDB" id="A0A5J4WHN8"/>
<protein>
    <submittedName>
        <fullName evidence="2">Uncharacterized protein</fullName>
    </submittedName>
</protein>
<feature type="non-terminal residue" evidence="2">
    <location>
        <position position="206"/>
    </location>
</feature>
<organism evidence="2 3">
    <name type="scientific">Streblomastix strix</name>
    <dbReference type="NCBI Taxonomy" id="222440"/>
    <lineage>
        <taxon>Eukaryota</taxon>
        <taxon>Metamonada</taxon>
        <taxon>Preaxostyla</taxon>
        <taxon>Oxymonadida</taxon>
        <taxon>Streblomastigidae</taxon>
        <taxon>Streblomastix</taxon>
    </lineage>
</organism>
<reference evidence="2 3" key="1">
    <citation type="submission" date="2019-03" db="EMBL/GenBank/DDBJ databases">
        <title>Single cell metagenomics reveals metabolic interactions within the superorganism composed of flagellate Streblomastix strix and complex community of Bacteroidetes bacteria on its surface.</title>
        <authorList>
            <person name="Treitli S.C."/>
            <person name="Kolisko M."/>
            <person name="Husnik F."/>
            <person name="Keeling P."/>
            <person name="Hampl V."/>
        </authorList>
    </citation>
    <scope>NUCLEOTIDE SEQUENCE [LARGE SCALE GENOMIC DNA]</scope>
    <source>
        <strain evidence="2">ST1C</strain>
    </source>
</reference>
<sequence>MCQIVYNGIQIVFVCKVKVCVRNGLEVVRLLGTGDNSYVSSTGAGAQAAALSNASIQLETGTGNKQSQSAQTNIPSVGKKGEIELFCSAIDDDKVFLIEFSVEKDLSDQEKQIECYYLSTDFETLFVYYARHAVNLSYQFPATQARDKIFLQMAEMIKYRVVPKSKKGAVVISMISDYEEDNERIEDVDECEKDLENEEECVSEDD</sequence>
<name>A0A5J4WHN8_9EUKA</name>
<dbReference type="Proteomes" id="UP000324800">
    <property type="component" value="Unassembled WGS sequence"/>
</dbReference>
<comment type="caution">
    <text evidence="2">The sequence shown here is derived from an EMBL/GenBank/DDBJ whole genome shotgun (WGS) entry which is preliminary data.</text>
</comment>
<evidence type="ECO:0000256" key="1">
    <source>
        <dbReference type="SAM" id="MobiDB-lite"/>
    </source>
</evidence>
<feature type="region of interest" description="Disordered" evidence="1">
    <location>
        <begin position="183"/>
        <end position="206"/>
    </location>
</feature>